<dbReference type="InterPro" id="IPR021994">
    <property type="entry name" value="DUF3592"/>
</dbReference>
<evidence type="ECO:0000256" key="2">
    <source>
        <dbReference type="SAM" id="Phobius"/>
    </source>
</evidence>
<accession>A0A2W5Y788</accession>
<keyword evidence="2" id="KW-1133">Transmembrane helix</keyword>
<protein>
    <recommendedName>
        <fullName evidence="3">DUF3592 domain-containing protein</fullName>
    </recommendedName>
</protein>
<keyword evidence="2" id="KW-0472">Membrane</keyword>
<feature type="domain" description="DUF3592" evidence="3">
    <location>
        <begin position="178"/>
        <end position="233"/>
    </location>
</feature>
<feature type="transmembrane region" description="Helical" evidence="2">
    <location>
        <begin position="239"/>
        <end position="266"/>
    </location>
</feature>
<comment type="caution">
    <text evidence="4">The sequence shown here is derived from an EMBL/GenBank/DDBJ whole genome shotgun (WGS) entry which is preliminary data.</text>
</comment>
<evidence type="ECO:0000259" key="3">
    <source>
        <dbReference type="Pfam" id="PF12158"/>
    </source>
</evidence>
<keyword evidence="5" id="KW-1185">Reference proteome</keyword>
<feature type="region of interest" description="Disordered" evidence="1">
    <location>
        <begin position="66"/>
        <end position="124"/>
    </location>
</feature>
<feature type="compositionally biased region" description="Basic and acidic residues" evidence="1">
    <location>
        <begin position="68"/>
        <end position="77"/>
    </location>
</feature>
<evidence type="ECO:0000313" key="5">
    <source>
        <dbReference type="Proteomes" id="UP000248783"/>
    </source>
</evidence>
<organism evidence="4 5">
    <name type="scientific">Xylanimonas oleitrophica</name>
    <dbReference type="NCBI Taxonomy" id="2607479"/>
    <lineage>
        <taxon>Bacteria</taxon>
        <taxon>Bacillati</taxon>
        <taxon>Actinomycetota</taxon>
        <taxon>Actinomycetes</taxon>
        <taxon>Micrococcales</taxon>
        <taxon>Promicromonosporaceae</taxon>
        <taxon>Xylanimonas</taxon>
    </lineage>
</organism>
<gene>
    <name evidence="4" type="ORF">DNL40_04570</name>
</gene>
<feature type="transmembrane region" description="Helical" evidence="2">
    <location>
        <begin position="132"/>
        <end position="155"/>
    </location>
</feature>
<feature type="compositionally biased region" description="Basic residues" evidence="1">
    <location>
        <begin position="98"/>
        <end position="109"/>
    </location>
</feature>
<reference evidence="4 5" key="1">
    <citation type="submission" date="2018-06" db="EMBL/GenBank/DDBJ databases">
        <title>Whole genome sequencing of a novel hydrocarbon degrading bacterial strain, PW21 isolated from oil contaminated produced water sample.</title>
        <authorList>
            <person name="Nagkirti P."/>
            <person name="Shaikh A."/>
            <person name="Gowdaman V."/>
            <person name="Engineer A.E."/>
            <person name="Dagar S."/>
            <person name="Dhakephalkar P.K."/>
        </authorList>
    </citation>
    <scope>NUCLEOTIDE SEQUENCE [LARGE SCALE GENOMIC DNA]</scope>
    <source>
        <strain evidence="4 5">PW21</strain>
    </source>
</reference>
<sequence length="272" mass="29154">MTCRHHCCRQVSGLSRVDGTGALTVARTRTCACCLRIAGDVVATCSLNATSSSAVSAYSSSTGAILPEPERCSEGRRRPAAGTGHRPWQDLGHENQRLPRRRGCRRSRAPRPGPGRSSGPVDGDGGLSVHPYGVVALAVGGACAFGGLFFLIGWVRSRRARDWVRARGMVINRRTGLPSGFPSQYPTFEWYDAHGRRHQHTSSVRQSPAPFPGRQVDVLYDPANPSRAQMDTWAQSGRAFMVVGIVIASVAVLGGAFAAFVVSMVLEVRPTG</sequence>
<evidence type="ECO:0000256" key="1">
    <source>
        <dbReference type="SAM" id="MobiDB-lite"/>
    </source>
</evidence>
<feature type="compositionally biased region" description="Basic and acidic residues" evidence="1">
    <location>
        <begin position="87"/>
        <end position="97"/>
    </location>
</feature>
<dbReference type="Proteomes" id="UP000248783">
    <property type="component" value="Unassembled WGS sequence"/>
</dbReference>
<dbReference type="AlphaFoldDB" id="A0A2W5Y788"/>
<name>A0A2W5Y788_9MICO</name>
<proteinExistence type="predicted"/>
<dbReference type="EMBL" id="QKWH01000002">
    <property type="protein sequence ID" value="PZR54204.1"/>
    <property type="molecule type" value="Genomic_DNA"/>
</dbReference>
<evidence type="ECO:0000313" key="4">
    <source>
        <dbReference type="EMBL" id="PZR54204.1"/>
    </source>
</evidence>
<dbReference type="Pfam" id="PF12158">
    <property type="entry name" value="DUF3592"/>
    <property type="match status" value="1"/>
</dbReference>
<keyword evidence="2" id="KW-0812">Transmembrane</keyword>